<comment type="caution">
    <text evidence="1">The sequence shown here is derived from an EMBL/GenBank/DDBJ whole genome shotgun (WGS) entry which is preliminary data.</text>
</comment>
<evidence type="ECO:0000313" key="1">
    <source>
        <dbReference type="EMBL" id="MBB4921965.1"/>
    </source>
</evidence>
<organism evidence="1 2">
    <name type="scientific">Kitasatospora kifunensis</name>
    <name type="common">Streptomyces kifunensis</name>
    <dbReference type="NCBI Taxonomy" id="58351"/>
    <lineage>
        <taxon>Bacteria</taxon>
        <taxon>Bacillati</taxon>
        <taxon>Actinomycetota</taxon>
        <taxon>Actinomycetes</taxon>
        <taxon>Kitasatosporales</taxon>
        <taxon>Streptomycetaceae</taxon>
        <taxon>Kitasatospora</taxon>
    </lineage>
</organism>
<reference evidence="1 2" key="1">
    <citation type="submission" date="2020-08" db="EMBL/GenBank/DDBJ databases">
        <title>Sequencing the genomes of 1000 actinobacteria strains.</title>
        <authorList>
            <person name="Klenk H.-P."/>
        </authorList>
    </citation>
    <scope>NUCLEOTIDE SEQUENCE [LARGE SCALE GENOMIC DNA]</scope>
    <source>
        <strain evidence="1 2">DSM 41654</strain>
    </source>
</reference>
<keyword evidence="2" id="KW-1185">Reference proteome</keyword>
<dbReference type="AlphaFoldDB" id="A0A7W7QYH9"/>
<accession>A0A7W7QYH9</accession>
<name>A0A7W7QYH9_KITKI</name>
<dbReference type="EMBL" id="JACHJV010000001">
    <property type="protein sequence ID" value="MBB4921965.1"/>
    <property type="molecule type" value="Genomic_DNA"/>
</dbReference>
<dbReference type="SUPFAM" id="SSF53800">
    <property type="entry name" value="Chelatase"/>
    <property type="match status" value="1"/>
</dbReference>
<gene>
    <name evidence="1" type="ORF">FHR34_000958</name>
</gene>
<dbReference type="Gene3D" id="3.40.50.1400">
    <property type="match status" value="1"/>
</dbReference>
<dbReference type="Proteomes" id="UP000540506">
    <property type="component" value="Unassembled WGS sequence"/>
</dbReference>
<sequence>MVWDQALLAHLLGPYPLLAAALTYGLHDASWQPRVLRSALIVLTAAGSTDLAAHADPAAMARPPRQRLPSRPPVVPTILCAVGPPPPRWSTLRAAGYRRVAVAEYLLTPGFFACRAAKAASCLTSAPPAAHDALAGLVALHSREAAASASL</sequence>
<proteinExistence type="predicted"/>
<protein>
    <submittedName>
        <fullName evidence="1">Sirohydrochlorin ferrochelatase</fullName>
    </submittedName>
</protein>
<evidence type="ECO:0000313" key="2">
    <source>
        <dbReference type="Proteomes" id="UP000540506"/>
    </source>
</evidence>